<dbReference type="EMBL" id="CAFBMD010000056">
    <property type="protein sequence ID" value="CAB4898628.1"/>
    <property type="molecule type" value="Genomic_DNA"/>
</dbReference>
<dbReference type="EMBL" id="CAEZXW010000002">
    <property type="protein sequence ID" value="CAB4691101.1"/>
    <property type="molecule type" value="Genomic_DNA"/>
</dbReference>
<dbReference type="PROSITE" id="PS01195">
    <property type="entry name" value="PEPT_TRNA_HYDROL_1"/>
    <property type="match status" value="1"/>
</dbReference>
<evidence type="ECO:0000313" key="6">
    <source>
        <dbReference type="EMBL" id="CAB4691101.1"/>
    </source>
</evidence>
<proteinExistence type="inferred from homology"/>
<keyword evidence="2" id="KW-0820">tRNA-binding</keyword>
<keyword evidence="4" id="KW-0694">RNA-binding</keyword>
<organism evidence="9">
    <name type="scientific">freshwater metagenome</name>
    <dbReference type="NCBI Taxonomy" id="449393"/>
    <lineage>
        <taxon>unclassified sequences</taxon>
        <taxon>metagenomes</taxon>
        <taxon>ecological metagenomes</taxon>
    </lineage>
</organism>
<dbReference type="InterPro" id="IPR036416">
    <property type="entry name" value="Pept_tRNA_hydro_sf"/>
</dbReference>
<evidence type="ECO:0000313" key="9">
    <source>
        <dbReference type="EMBL" id="CAB5034082.1"/>
    </source>
</evidence>
<reference evidence="9" key="1">
    <citation type="submission" date="2020-05" db="EMBL/GenBank/DDBJ databases">
        <authorList>
            <person name="Chiriac C."/>
            <person name="Salcher M."/>
            <person name="Ghai R."/>
            <person name="Kavagutti S V."/>
        </authorList>
    </citation>
    <scope>NUCLEOTIDE SEQUENCE</scope>
</reference>
<name>A0A6J7RZK6_9ZZZZ</name>
<comment type="similarity">
    <text evidence="5">Belongs to the PTH family.</text>
</comment>
<dbReference type="Gene3D" id="3.40.50.1470">
    <property type="entry name" value="Peptidyl-tRNA hydrolase"/>
    <property type="match status" value="1"/>
</dbReference>
<evidence type="ECO:0000313" key="7">
    <source>
        <dbReference type="EMBL" id="CAB4771261.1"/>
    </source>
</evidence>
<dbReference type="GO" id="GO:0004045">
    <property type="term" value="F:peptidyl-tRNA hydrolase activity"/>
    <property type="evidence" value="ECO:0007669"/>
    <property type="project" value="UniProtKB-EC"/>
</dbReference>
<dbReference type="InterPro" id="IPR001328">
    <property type="entry name" value="Pept_tRNA_hydro"/>
</dbReference>
<dbReference type="EMBL" id="CAEZZQ010000028">
    <property type="protein sequence ID" value="CAB4771261.1"/>
    <property type="molecule type" value="Genomic_DNA"/>
</dbReference>
<dbReference type="HAMAP" id="MF_00083">
    <property type="entry name" value="Pept_tRNA_hydro_bact"/>
    <property type="match status" value="1"/>
</dbReference>
<evidence type="ECO:0000256" key="4">
    <source>
        <dbReference type="ARBA" id="ARBA00022884"/>
    </source>
</evidence>
<dbReference type="GO" id="GO:0000049">
    <property type="term" value="F:tRNA binding"/>
    <property type="evidence" value="ECO:0007669"/>
    <property type="project" value="UniProtKB-KW"/>
</dbReference>
<dbReference type="FunFam" id="3.40.50.1470:FF:000001">
    <property type="entry name" value="Peptidyl-tRNA hydrolase"/>
    <property type="match status" value="1"/>
</dbReference>
<dbReference type="SUPFAM" id="SSF53178">
    <property type="entry name" value="Peptidyl-tRNA hydrolase-like"/>
    <property type="match status" value="1"/>
</dbReference>
<sequence>MTERWLILGLGNPGPEYANTRHNIGYLVVEEIAKRISGSFVSHKSRADVLEGRLGVGIDAPSLILAKAKSYMNESGGPGKALADFYKTPLDHIIVIHDELDLPFEAIRSKLGGGDNGHNGLKSLSKSLGGPGYLRIRMGIGRPQGRQDPADFVLKPFSTEERKVLPLFVDRGSDAVESLLTRGLEETQQRFND</sequence>
<dbReference type="PANTHER" id="PTHR17224">
    <property type="entry name" value="PEPTIDYL-TRNA HYDROLASE"/>
    <property type="match status" value="1"/>
</dbReference>
<dbReference type="NCBIfam" id="TIGR00447">
    <property type="entry name" value="pth"/>
    <property type="match status" value="1"/>
</dbReference>
<dbReference type="PROSITE" id="PS01196">
    <property type="entry name" value="PEPT_TRNA_HYDROL_2"/>
    <property type="match status" value="1"/>
</dbReference>
<protein>
    <recommendedName>
        <fullName evidence="1">peptidyl-tRNA hydrolase</fullName>
        <ecNumber evidence="1">3.1.1.29</ecNumber>
    </recommendedName>
</protein>
<evidence type="ECO:0000313" key="8">
    <source>
        <dbReference type="EMBL" id="CAB4898628.1"/>
    </source>
</evidence>
<dbReference type="Pfam" id="PF01195">
    <property type="entry name" value="Pept_tRNA_hydro"/>
    <property type="match status" value="1"/>
</dbReference>
<dbReference type="EMBL" id="CAFBQA010000003">
    <property type="protein sequence ID" value="CAB5034082.1"/>
    <property type="molecule type" value="Genomic_DNA"/>
</dbReference>
<dbReference type="AlphaFoldDB" id="A0A6J7RZK6"/>
<evidence type="ECO:0000256" key="1">
    <source>
        <dbReference type="ARBA" id="ARBA00013260"/>
    </source>
</evidence>
<keyword evidence="3" id="KW-0378">Hydrolase</keyword>
<dbReference type="PANTHER" id="PTHR17224:SF1">
    <property type="entry name" value="PEPTIDYL-TRNA HYDROLASE"/>
    <property type="match status" value="1"/>
</dbReference>
<gene>
    <name evidence="6" type="ORF">UFOPK2593_00055</name>
    <name evidence="7" type="ORF">UFOPK2894_00598</name>
    <name evidence="8" type="ORF">UFOPK3492_00824</name>
    <name evidence="9" type="ORF">UFOPK4234_00125</name>
</gene>
<accession>A0A6J7RZK6</accession>
<dbReference type="CDD" id="cd00462">
    <property type="entry name" value="PTH"/>
    <property type="match status" value="1"/>
</dbReference>
<dbReference type="InterPro" id="IPR018171">
    <property type="entry name" value="Pept_tRNA_hydro_CS"/>
</dbReference>
<evidence type="ECO:0000256" key="2">
    <source>
        <dbReference type="ARBA" id="ARBA00022555"/>
    </source>
</evidence>
<dbReference type="EC" id="3.1.1.29" evidence="1"/>
<evidence type="ECO:0000256" key="3">
    <source>
        <dbReference type="ARBA" id="ARBA00022801"/>
    </source>
</evidence>
<evidence type="ECO:0000256" key="5">
    <source>
        <dbReference type="ARBA" id="ARBA00038063"/>
    </source>
</evidence>